<dbReference type="Pfam" id="PF00557">
    <property type="entry name" value="Peptidase_M24"/>
    <property type="match status" value="1"/>
</dbReference>
<dbReference type="PANTHER" id="PTHR43330:SF27">
    <property type="entry name" value="METHIONINE AMINOPEPTIDASE"/>
    <property type="match status" value="1"/>
</dbReference>
<evidence type="ECO:0000256" key="1">
    <source>
        <dbReference type="ARBA" id="ARBA00022438"/>
    </source>
</evidence>
<dbReference type="HAMAP" id="MF_01974">
    <property type="entry name" value="MetAP_1"/>
    <property type="match status" value="1"/>
</dbReference>
<evidence type="ECO:0000256" key="2">
    <source>
        <dbReference type="ARBA" id="ARBA00022670"/>
    </source>
</evidence>
<dbReference type="GO" id="GO:0006508">
    <property type="term" value="P:proteolysis"/>
    <property type="evidence" value="ECO:0007669"/>
    <property type="project" value="UniProtKB-KW"/>
</dbReference>
<dbReference type="InterPro" id="IPR000994">
    <property type="entry name" value="Pept_M24"/>
</dbReference>
<evidence type="ECO:0000259" key="5">
    <source>
        <dbReference type="Pfam" id="PF00557"/>
    </source>
</evidence>
<name>A0A381NBN9_9ZZZZ</name>
<dbReference type="GO" id="GO:0005829">
    <property type="term" value="C:cytosol"/>
    <property type="evidence" value="ECO:0007669"/>
    <property type="project" value="TreeGrafter"/>
</dbReference>
<feature type="domain" description="Peptidase M24" evidence="5">
    <location>
        <begin position="1"/>
        <end position="227"/>
    </location>
</feature>
<keyword evidence="3" id="KW-0479">Metal-binding</keyword>
<organism evidence="6">
    <name type="scientific">marine metagenome</name>
    <dbReference type="NCBI Taxonomy" id="408172"/>
    <lineage>
        <taxon>unclassified sequences</taxon>
        <taxon>metagenomes</taxon>
        <taxon>ecological metagenomes</taxon>
    </lineage>
</organism>
<dbReference type="SUPFAM" id="SSF55920">
    <property type="entry name" value="Creatinase/aminopeptidase"/>
    <property type="match status" value="1"/>
</dbReference>
<dbReference type="GO" id="GO:0046872">
    <property type="term" value="F:metal ion binding"/>
    <property type="evidence" value="ECO:0007669"/>
    <property type="project" value="UniProtKB-KW"/>
</dbReference>
<reference evidence="6" key="1">
    <citation type="submission" date="2018-05" db="EMBL/GenBank/DDBJ databases">
        <authorList>
            <person name="Lanie J.A."/>
            <person name="Ng W.-L."/>
            <person name="Kazmierczak K.M."/>
            <person name="Andrzejewski T.M."/>
            <person name="Davidsen T.M."/>
            <person name="Wayne K.J."/>
            <person name="Tettelin H."/>
            <person name="Glass J.I."/>
            <person name="Rusch D."/>
            <person name="Podicherti R."/>
            <person name="Tsui H.-C.T."/>
            <person name="Winkler M.E."/>
        </authorList>
    </citation>
    <scope>NUCLEOTIDE SEQUENCE</scope>
</reference>
<dbReference type="PROSITE" id="PS00680">
    <property type="entry name" value="MAP_1"/>
    <property type="match status" value="1"/>
</dbReference>
<dbReference type="InterPro" id="IPR001714">
    <property type="entry name" value="Pept_M24_MAP"/>
</dbReference>
<dbReference type="InterPro" id="IPR036005">
    <property type="entry name" value="Creatinase/aminopeptidase-like"/>
</dbReference>
<dbReference type="Gene3D" id="3.90.230.10">
    <property type="entry name" value="Creatinase/methionine aminopeptidase superfamily"/>
    <property type="match status" value="1"/>
</dbReference>
<keyword evidence="2" id="KW-0645">Protease</keyword>
<accession>A0A381NBN9</accession>
<gene>
    <name evidence="6" type="ORF">METZ01_LOCUS4884</name>
</gene>
<evidence type="ECO:0000256" key="3">
    <source>
        <dbReference type="ARBA" id="ARBA00022723"/>
    </source>
</evidence>
<sequence>MRAANAVVASVLAELRKLVAPGVSTQDLDAVAERQIHEAGAVPAFKGYHGYPATLCASVNEAVVHGIPSETPLVAGDIVSLDMGVLLDGFYGDSAITVPVGQVPVRTTELLRVTHESLERGIEQVRVGGHVSDIGHAVQKHVEANGFAVVREFVGHGIGTELHEEPQIPNYGKPGRGSELKAGMVFAIEPMVTMGGPAVRVLGDNWTAVTRDGSLAAHFEHTVVVSEVGPEVLTQIAESDAIVNAGAGDDAPVDESASSLRG</sequence>
<dbReference type="CDD" id="cd01086">
    <property type="entry name" value="MetAP1"/>
    <property type="match status" value="1"/>
</dbReference>
<keyword evidence="1" id="KW-0031">Aminopeptidase</keyword>
<keyword evidence="4" id="KW-0378">Hydrolase</keyword>
<dbReference type="GO" id="GO:0070006">
    <property type="term" value="F:metalloaminopeptidase activity"/>
    <property type="evidence" value="ECO:0007669"/>
    <property type="project" value="InterPro"/>
</dbReference>
<dbReference type="EMBL" id="UINC01000253">
    <property type="protein sequence ID" value="SUZ52030.1"/>
    <property type="molecule type" value="Genomic_DNA"/>
</dbReference>
<protein>
    <recommendedName>
        <fullName evidence="5">Peptidase M24 domain-containing protein</fullName>
    </recommendedName>
</protein>
<proteinExistence type="inferred from homology"/>
<dbReference type="InterPro" id="IPR002467">
    <property type="entry name" value="Pept_M24A_MAP1"/>
</dbReference>
<dbReference type="NCBIfam" id="TIGR00500">
    <property type="entry name" value="met_pdase_I"/>
    <property type="match status" value="1"/>
</dbReference>
<dbReference type="AlphaFoldDB" id="A0A381NBN9"/>
<evidence type="ECO:0000256" key="4">
    <source>
        <dbReference type="ARBA" id="ARBA00022801"/>
    </source>
</evidence>
<dbReference type="PANTHER" id="PTHR43330">
    <property type="entry name" value="METHIONINE AMINOPEPTIDASE"/>
    <property type="match status" value="1"/>
</dbReference>
<evidence type="ECO:0000313" key="6">
    <source>
        <dbReference type="EMBL" id="SUZ52030.1"/>
    </source>
</evidence>
<dbReference type="PRINTS" id="PR00599">
    <property type="entry name" value="MAPEPTIDASE"/>
</dbReference>